<reference evidence="2 3" key="1">
    <citation type="submission" date="2020-09" db="EMBL/GenBank/DDBJ databases">
        <title>Draft Genome Sequences of Oil-Oxidizing Bacteria Halomonas titanicae, Marinobacter lutaoensis, and Virgibacillus halodenitrificans Isolated from Highly Saline Environments.</title>
        <authorList>
            <person name="Grouzdev D.S."/>
            <person name="Sokolova D.S."/>
            <person name="Semenova E.M."/>
            <person name="Borzenkov I.A."/>
            <person name="Bidzhieva S.K."/>
            <person name="Poltaraus A.B."/>
            <person name="Nazina T.N."/>
        </authorList>
    </citation>
    <scope>NUCLEOTIDE SEQUENCE [LARGE SCALE GENOMIC DNA]</scope>
    <source>
        <strain evidence="2 3">VKM B-3472D</strain>
    </source>
</reference>
<dbReference type="EMBL" id="JACWEZ010000001">
    <property type="protein sequence ID" value="MBD1221282.1"/>
    <property type="molecule type" value="Genomic_DNA"/>
</dbReference>
<accession>A0ABR7VKA1</accession>
<dbReference type="CDD" id="cd04301">
    <property type="entry name" value="NAT_SF"/>
    <property type="match status" value="1"/>
</dbReference>
<comment type="caution">
    <text evidence="2">The sequence shown here is derived from an EMBL/GenBank/DDBJ whole genome shotgun (WGS) entry which is preliminary data.</text>
</comment>
<evidence type="ECO:0000313" key="3">
    <source>
        <dbReference type="Proteomes" id="UP000621631"/>
    </source>
</evidence>
<protein>
    <submittedName>
        <fullName evidence="2">GNAT family N-acetyltransferase</fullName>
    </submittedName>
</protein>
<dbReference type="PANTHER" id="PTHR41700">
    <property type="entry name" value="GCN5-RELATED N-ACETYLTRANSFERASE"/>
    <property type="match status" value="1"/>
</dbReference>
<evidence type="ECO:0000313" key="2">
    <source>
        <dbReference type="EMBL" id="MBD1221282.1"/>
    </source>
</evidence>
<dbReference type="SUPFAM" id="SSF55729">
    <property type="entry name" value="Acyl-CoA N-acyltransferases (Nat)"/>
    <property type="match status" value="1"/>
</dbReference>
<feature type="domain" description="N-acetyltransferase" evidence="1">
    <location>
        <begin position="3"/>
        <end position="146"/>
    </location>
</feature>
<dbReference type="Gene3D" id="3.40.630.30">
    <property type="match status" value="1"/>
</dbReference>
<dbReference type="PANTHER" id="PTHR41700:SF1">
    <property type="entry name" value="N-ACETYLTRANSFERASE DOMAIN-CONTAINING PROTEIN"/>
    <property type="match status" value="1"/>
</dbReference>
<dbReference type="InterPro" id="IPR038764">
    <property type="entry name" value="GNAT_N_AcTrfase_prd"/>
</dbReference>
<dbReference type="InterPro" id="IPR000182">
    <property type="entry name" value="GNAT_dom"/>
</dbReference>
<dbReference type="PROSITE" id="PS51186">
    <property type="entry name" value="GNAT"/>
    <property type="match status" value="1"/>
</dbReference>
<name>A0ABR7VKA1_VIRHA</name>
<evidence type="ECO:0000259" key="1">
    <source>
        <dbReference type="PROSITE" id="PS51186"/>
    </source>
</evidence>
<keyword evidence="3" id="KW-1185">Reference proteome</keyword>
<proteinExistence type="predicted"/>
<dbReference type="Proteomes" id="UP000621631">
    <property type="component" value="Unassembled WGS sequence"/>
</dbReference>
<dbReference type="RefSeq" id="WP_189776658.1">
    <property type="nucleotide sequence ID" value="NZ_JACWEZ010000001.1"/>
</dbReference>
<dbReference type="InterPro" id="IPR016181">
    <property type="entry name" value="Acyl_CoA_acyltransferase"/>
</dbReference>
<sequence>MPVEIRQLTTMSELYEMQKVEAAVWQMDPIPVHQTFTAMHHGGIILGAFEEDQMVGFLYSFAGFDGKASYLCSHMMGMLPGYRMNGLGEALKFKQAEIARKLGYDMITWTYDPLESRNAYVNLHKLGAVGAIYHPNHYGEMADELNHGLPTDRFQIKWELGEKKSVQPATWDIELVLLDGGSHGEPIIKKHLETADIADSSTYFVAIPADFQTMKQTDFTLAKSWRLETGKVFKKLFDHGFQARDLLRTKEEAYSYYVFIKE</sequence>
<organism evidence="2 3">
    <name type="scientific">Virgibacillus halodenitrificans</name>
    <name type="common">Bacillus halodenitrificans</name>
    <dbReference type="NCBI Taxonomy" id="1482"/>
    <lineage>
        <taxon>Bacteria</taxon>
        <taxon>Bacillati</taxon>
        <taxon>Bacillota</taxon>
        <taxon>Bacilli</taxon>
        <taxon>Bacillales</taxon>
        <taxon>Bacillaceae</taxon>
        <taxon>Virgibacillus</taxon>
    </lineage>
</organism>
<dbReference type="Pfam" id="PF00583">
    <property type="entry name" value="Acetyltransf_1"/>
    <property type="match status" value="1"/>
</dbReference>
<gene>
    <name evidence="2" type="ORF">IC602_01490</name>
</gene>